<reference evidence="1" key="2">
    <citation type="submission" date="2023-05" db="EMBL/GenBank/DDBJ databases">
        <authorList>
            <consortium name="Lawrence Berkeley National Laboratory"/>
            <person name="Steindorff A."/>
            <person name="Hensen N."/>
            <person name="Bonometti L."/>
            <person name="Westerberg I."/>
            <person name="Brannstrom I.O."/>
            <person name="Guillou S."/>
            <person name="Cros-Aarteil S."/>
            <person name="Calhoun S."/>
            <person name="Haridas S."/>
            <person name="Kuo A."/>
            <person name="Mondo S."/>
            <person name="Pangilinan J."/>
            <person name="Riley R."/>
            <person name="Labutti K."/>
            <person name="Andreopoulos B."/>
            <person name="Lipzen A."/>
            <person name="Chen C."/>
            <person name="Yanf M."/>
            <person name="Daum C."/>
            <person name="Ng V."/>
            <person name="Clum A."/>
            <person name="Ohm R."/>
            <person name="Martin F."/>
            <person name="Silar P."/>
            <person name="Natvig D."/>
            <person name="Lalanne C."/>
            <person name="Gautier V."/>
            <person name="Ament-Velasquez S.L."/>
            <person name="Kruys A."/>
            <person name="Hutchinson M.I."/>
            <person name="Powell A.J."/>
            <person name="Barry K."/>
            <person name="Miller A.N."/>
            <person name="Grigoriev I.V."/>
            <person name="Debuchy R."/>
            <person name="Gladieux P."/>
            <person name="Thoren M.H."/>
            <person name="Johannesson H."/>
        </authorList>
    </citation>
    <scope>NUCLEOTIDE SEQUENCE</scope>
    <source>
        <strain evidence="1">CBS 123565</strain>
    </source>
</reference>
<organism evidence="1 2">
    <name type="scientific">Trichocladium antarcticum</name>
    <dbReference type="NCBI Taxonomy" id="1450529"/>
    <lineage>
        <taxon>Eukaryota</taxon>
        <taxon>Fungi</taxon>
        <taxon>Dikarya</taxon>
        <taxon>Ascomycota</taxon>
        <taxon>Pezizomycotina</taxon>
        <taxon>Sordariomycetes</taxon>
        <taxon>Sordariomycetidae</taxon>
        <taxon>Sordariales</taxon>
        <taxon>Chaetomiaceae</taxon>
        <taxon>Trichocladium</taxon>
    </lineage>
</organism>
<sequence>MHPAIRWWARGAGNCVLLYYICCGRGSKSGCWLDCAGWLVAWMGAGSGCAIRPTVLRSVLARPGPSPLGSAHARFAVSRV</sequence>
<keyword evidence="2" id="KW-1185">Reference proteome</keyword>
<reference evidence="1" key="1">
    <citation type="journal article" date="2023" name="Mol. Phylogenet. Evol.">
        <title>Genome-scale phylogeny and comparative genomics of the fungal order Sordariales.</title>
        <authorList>
            <person name="Hensen N."/>
            <person name="Bonometti L."/>
            <person name="Westerberg I."/>
            <person name="Brannstrom I.O."/>
            <person name="Guillou S."/>
            <person name="Cros-Aarteil S."/>
            <person name="Calhoun S."/>
            <person name="Haridas S."/>
            <person name="Kuo A."/>
            <person name="Mondo S."/>
            <person name="Pangilinan J."/>
            <person name="Riley R."/>
            <person name="LaButti K."/>
            <person name="Andreopoulos B."/>
            <person name="Lipzen A."/>
            <person name="Chen C."/>
            <person name="Yan M."/>
            <person name="Daum C."/>
            <person name="Ng V."/>
            <person name="Clum A."/>
            <person name="Steindorff A."/>
            <person name="Ohm R.A."/>
            <person name="Martin F."/>
            <person name="Silar P."/>
            <person name="Natvig D.O."/>
            <person name="Lalanne C."/>
            <person name="Gautier V."/>
            <person name="Ament-Velasquez S.L."/>
            <person name="Kruys A."/>
            <person name="Hutchinson M.I."/>
            <person name="Powell A.J."/>
            <person name="Barry K."/>
            <person name="Miller A.N."/>
            <person name="Grigoriev I.V."/>
            <person name="Debuchy R."/>
            <person name="Gladieux P."/>
            <person name="Hiltunen Thoren M."/>
            <person name="Johannesson H."/>
        </authorList>
    </citation>
    <scope>NUCLEOTIDE SEQUENCE</scope>
    <source>
        <strain evidence="1">CBS 123565</strain>
    </source>
</reference>
<evidence type="ECO:0000313" key="2">
    <source>
        <dbReference type="Proteomes" id="UP001304895"/>
    </source>
</evidence>
<dbReference type="Proteomes" id="UP001304895">
    <property type="component" value="Unassembled WGS sequence"/>
</dbReference>
<dbReference type="EMBL" id="MU853404">
    <property type="protein sequence ID" value="KAK4136278.1"/>
    <property type="molecule type" value="Genomic_DNA"/>
</dbReference>
<protein>
    <submittedName>
        <fullName evidence="1">Uncharacterized protein</fullName>
    </submittedName>
</protein>
<comment type="caution">
    <text evidence="1">The sequence shown here is derived from an EMBL/GenBank/DDBJ whole genome shotgun (WGS) entry which is preliminary data.</text>
</comment>
<dbReference type="AlphaFoldDB" id="A0AAN6UNI5"/>
<accession>A0AAN6UNI5</accession>
<gene>
    <name evidence="1" type="ORF">BT67DRAFT_237383</name>
</gene>
<proteinExistence type="predicted"/>
<evidence type="ECO:0000313" key="1">
    <source>
        <dbReference type="EMBL" id="KAK4136278.1"/>
    </source>
</evidence>
<name>A0AAN6UNI5_9PEZI</name>